<keyword evidence="1" id="KW-0732">Signal</keyword>
<evidence type="ECO:0000256" key="1">
    <source>
        <dbReference type="SAM" id="SignalP"/>
    </source>
</evidence>
<evidence type="ECO:0000313" key="3">
    <source>
        <dbReference type="Proteomes" id="UP001557465"/>
    </source>
</evidence>
<gene>
    <name evidence="2" type="ORF">AB4874_13865</name>
</gene>
<name>A0ABV3TN79_9RHOB</name>
<accession>A0ABV3TN79</accession>
<reference evidence="2 3" key="1">
    <citation type="journal article" date="2011" name="Int. J. Syst. Evol. Microbiol.">
        <title>Zhongshania antarctica gen. nov., sp. nov. and Zhongshania guokunii sp. nov., gammaproteobacteria respectively isolated from coastal attached (fast) ice and surface seawater of the Antarctic.</title>
        <authorList>
            <person name="Li H.J."/>
            <person name="Zhang X.Y."/>
            <person name="Chen C.X."/>
            <person name="Zhang Y.J."/>
            <person name="Gao Z.M."/>
            <person name="Yu Y."/>
            <person name="Chen X.L."/>
            <person name="Chen B."/>
            <person name="Zhang Y.Z."/>
        </authorList>
    </citation>
    <scope>NUCLEOTIDE SEQUENCE [LARGE SCALE GENOMIC DNA]</scope>
    <source>
        <strain evidence="2 3">15-R06ZXC-3</strain>
    </source>
</reference>
<dbReference type="EMBL" id="JBFRYC010000008">
    <property type="protein sequence ID" value="MEX1662725.1"/>
    <property type="molecule type" value="Genomic_DNA"/>
</dbReference>
<dbReference type="Proteomes" id="UP001557465">
    <property type="component" value="Unassembled WGS sequence"/>
</dbReference>
<sequence length="133" mass="13535">MFTKFVPLVFVLASATASFAGELAPPTTTTTSVKNDPSLFLGLSWTFGGTGIGGGTPGVSLKLLSTNKRDAPAASAGVTYNLDGTFGCDLGIGYNTSDASMTFGYDFCKRGVQFGVGGTKKPDTVTTTSVTPG</sequence>
<proteinExistence type="predicted"/>
<feature type="signal peptide" evidence="1">
    <location>
        <begin position="1"/>
        <end position="20"/>
    </location>
</feature>
<protein>
    <recommendedName>
        <fullName evidence="4">Outer membrane protein beta-barrel domain-containing protein</fullName>
    </recommendedName>
</protein>
<organism evidence="2 3">
    <name type="scientific">Thioclava arctica</name>
    <dbReference type="NCBI Taxonomy" id="3238301"/>
    <lineage>
        <taxon>Bacteria</taxon>
        <taxon>Pseudomonadati</taxon>
        <taxon>Pseudomonadota</taxon>
        <taxon>Alphaproteobacteria</taxon>
        <taxon>Rhodobacterales</taxon>
        <taxon>Paracoccaceae</taxon>
        <taxon>Thioclava</taxon>
    </lineage>
</organism>
<comment type="caution">
    <text evidence="2">The sequence shown here is derived from an EMBL/GenBank/DDBJ whole genome shotgun (WGS) entry which is preliminary data.</text>
</comment>
<evidence type="ECO:0000313" key="2">
    <source>
        <dbReference type="EMBL" id="MEX1662725.1"/>
    </source>
</evidence>
<keyword evidence="3" id="KW-1185">Reference proteome</keyword>
<dbReference type="RefSeq" id="WP_368392424.1">
    <property type="nucleotide sequence ID" value="NZ_JBFRYC010000008.1"/>
</dbReference>
<feature type="chain" id="PRO_5045729103" description="Outer membrane protein beta-barrel domain-containing protein" evidence="1">
    <location>
        <begin position="21"/>
        <end position="133"/>
    </location>
</feature>
<evidence type="ECO:0008006" key="4">
    <source>
        <dbReference type="Google" id="ProtNLM"/>
    </source>
</evidence>